<dbReference type="PANTHER" id="PTHR43281:SF1">
    <property type="entry name" value="FARNESYL DIPHOSPHATE SYNTHASE"/>
    <property type="match status" value="1"/>
</dbReference>
<dbReference type="InterPro" id="IPR033749">
    <property type="entry name" value="Polyprenyl_synt_CS"/>
</dbReference>
<evidence type="ECO:0000256" key="1">
    <source>
        <dbReference type="ARBA" id="ARBA00001946"/>
    </source>
</evidence>
<comment type="similarity">
    <text evidence="2 7">Belongs to the FPP/GGPP synthase family.</text>
</comment>
<dbReference type="SUPFAM" id="SSF48576">
    <property type="entry name" value="Terpenoid synthases"/>
    <property type="match status" value="1"/>
</dbReference>
<keyword evidence="9" id="KW-1185">Reference proteome</keyword>
<dbReference type="PROSITE" id="PS00723">
    <property type="entry name" value="POLYPRENYL_SYNTHASE_1"/>
    <property type="match status" value="1"/>
</dbReference>
<evidence type="ECO:0000256" key="5">
    <source>
        <dbReference type="ARBA" id="ARBA00022842"/>
    </source>
</evidence>
<organism evidence="8 9">
    <name type="scientific">Magnetospirillum fulvum</name>
    <name type="common">Rhodospirillum fulvum</name>
    <dbReference type="NCBI Taxonomy" id="1082"/>
    <lineage>
        <taxon>Bacteria</taxon>
        <taxon>Pseudomonadati</taxon>
        <taxon>Pseudomonadota</taxon>
        <taxon>Alphaproteobacteria</taxon>
        <taxon>Rhodospirillales</taxon>
        <taxon>Rhodospirillaceae</taxon>
        <taxon>Magnetospirillum</taxon>
    </lineage>
</organism>
<evidence type="ECO:0000256" key="6">
    <source>
        <dbReference type="ARBA" id="ARBA00023229"/>
    </source>
</evidence>
<dbReference type="GO" id="GO:0004659">
    <property type="term" value="F:prenyltransferase activity"/>
    <property type="evidence" value="ECO:0007669"/>
    <property type="project" value="InterPro"/>
</dbReference>
<evidence type="ECO:0000256" key="3">
    <source>
        <dbReference type="ARBA" id="ARBA00022679"/>
    </source>
</evidence>
<gene>
    <name evidence="8" type="ORF">SAMN04244559_01847</name>
</gene>
<dbReference type="AlphaFoldDB" id="A0A1H6HNW2"/>
<dbReference type="RefSeq" id="WP_074767811.1">
    <property type="nucleotide sequence ID" value="NZ_FNWO01000006.1"/>
</dbReference>
<keyword evidence="5" id="KW-0460">Magnesium</keyword>
<protein>
    <submittedName>
        <fullName evidence="8">Geranylgeranyl diphosphate synthase, type II</fullName>
    </submittedName>
</protein>
<dbReference type="PANTHER" id="PTHR43281">
    <property type="entry name" value="FARNESYL DIPHOSPHATE SYNTHASE"/>
    <property type="match status" value="1"/>
</dbReference>
<dbReference type="SFLD" id="SFLDS00005">
    <property type="entry name" value="Isoprenoid_Synthase_Type_I"/>
    <property type="match status" value="1"/>
</dbReference>
<dbReference type="FunFam" id="1.10.600.10:FF:000001">
    <property type="entry name" value="Geranylgeranyl diphosphate synthase"/>
    <property type="match status" value="1"/>
</dbReference>
<reference evidence="9" key="1">
    <citation type="submission" date="2016-10" db="EMBL/GenBank/DDBJ databases">
        <authorList>
            <person name="Varghese N."/>
            <person name="Submissions S."/>
        </authorList>
    </citation>
    <scope>NUCLEOTIDE SEQUENCE [LARGE SCALE GENOMIC DNA]</scope>
    <source>
        <strain evidence="9">DSM 13234</strain>
    </source>
</reference>
<dbReference type="Gene3D" id="1.10.600.10">
    <property type="entry name" value="Farnesyl Diphosphate Synthase"/>
    <property type="match status" value="1"/>
</dbReference>
<evidence type="ECO:0000313" key="9">
    <source>
        <dbReference type="Proteomes" id="UP000182983"/>
    </source>
</evidence>
<dbReference type="GO" id="GO:0046872">
    <property type="term" value="F:metal ion binding"/>
    <property type="evidence" value="ECO:0007669"/>
    <property type="project" value="UniProtKB-KW"/>
</dbReference>
<sequence>MDAMARVEGALTTALERMSGPGCPPRLAEAVRHAVFPGGSRLRPRLCLAVAAACGDDAPGLADATAAAIELLHCASLVHDDMPCFDNAEMRRGRASVHHAYGEPLALLVGDALIVVAFEQLAQAGISRPERIAPLLLMVGGSVGAPTGIIAGQAWECEDEINLSEYHQQKTGALFAAATMAGATAAGADPEAWRALGERLGEAYQVLDDIRDVAAKPEEIGKPTGQDRANDRPSAALQLGLAGALRRLDELSAAAIAAIPECPGRAALQTMIHEQVSSLLPKKLRRAA</sequence>
<dbReference type="InterPro" id="IPR000092">
    <property type="entry name" value="Polyprenyl_synt"/>
</dbReference>
<dbReference type="InterPro" id="IPR008949">
    <property type="entry name" value="Isoprenoid_synthase_dom_sf"/>
</dbReference>
<evidence type="ECO:0000313" key="8">
    <source>
        <dbReference type="EMBL" id="SEH35790.1"/>
    </source>
</evidence>
<keyword evidence="6" id="KW-0414">Isoprene biosynthesis</keyword>
<evidence type="ECO:0000256" key="2">
    <source>
        <dbReference type="ARBA" id="ARBA00006706"/>
    </source>
</evidence>
<dbReference type="GO" id="GO:0016114">
    <property type="term" value="P:terpenoid biosynthetic process"/>
    <property type="evidence" value="ECO:0007669"/>
    <property type="project" value="UniProtKB-ARBA"/>
</dbReference>
<name>A0A1H6HNW2_MAGFU</name>
<proteinExistence type="inferred from homology"/>
<keyword evidence="4" id="KW-0479">Metal-binding</keyword>
<evidence type="ECO:0000256" key="7">
    <source>
        <dbReference type="RuleBase" id="RU004466"/>
    </source>
</evidence>
<dbReference type="EMBL" id="FNWO01000006">
    <property type="protein sequence ID" value="SEH35790.1"/>
    <property type="molecule type" value="Genomic_DNA"/>
</dbReference>
<accession>A0A1H6HNW2</accession>
<dbReference type="Proteomes" id="UP000182983">
    <property type="component" value="Unassembled WGS sequence"/>
</dbReference>
<keyword evidence="3 7" id="KW-0808">Transferase</keyword>
<dbReference type="OrthoDB" id="9805316at2"/>
<comment type="cofactor">
    <cofactor evidence="1">
        <name>Mg(2+)</name>
        <dbReference type="ChEBI" id="CHEBI:18420"/>
    </cofactor>
</comment>
<dbReference type="CDD" id="cd00685">
    <property type="entry name" value="Trans_IPPS_HT"/>
    <property type="match status" value="1"/>
</dbReference>
<dbReference type="PROSITE" id="PS00444">
    <property type="entry name" value="POLYPRENYL_SYNTHASE_2"/>
    <property type="match status" value="1"/>
</dbReference>
<dbReference type="Pfam" id="PF00348">
    <property type="entry name" value="polyprenyl_synt"/>
    <property type="match status" value="1"/>
</dbReference>
<evidence type="ECO:0000256" key="4">
    <source>
        <dbReference type="ARBA" id="ARBA00022723"/>
    </source>
</evidence>